<dbReference type="EMBL" id="NMUH01004610">
    <property type="protein sequence ID" value="MQM10205.1"/>
    <property type="molecule type" value="Genomic_DNA"/>
</dbReference>
<comment type="caution">
    <text evidence="2">The sequence shown here is derived from an EMBL/GenBank/DDBJ whole genome shotgun (WGS) entry which is preliminary data.</text>
</comment>
<keyword evidence="1" id="KW-1133">Transmembrane helix</keyword>
<evidence type="ECO:0000313" key="2">
    <source>
        <dbReference type="EMBL" id="MQM10205.1"/>
    </source>
</evidence>
<proteinExistence type="predicted"/>
<gene>
    <name evidence="2" type="ORF">Taro_043095</name>
</gene>
<name>A0A843WZY8_COLES</name>
<evidence type="ECO:0008006" key="4">
    <source>
        <dbReference type="Google" id="ProtNLM"/>
    </source>
</evidence>
<keyword evidence="1" id="KW-0472">Membrane</keyword>
<protein>
    <recommendedName>
        <fullName evidence="4">Transmembrane protein</fullName>
    </recommendedName>
</protein>
<keyword evidence="1" id="KW-0812">Transmembrane</keyword>
<accession>A0A843WZY8</accession>
<evidence type="ECO:0000256" key="1">
    <source>
        <dbReference type="SAM" id="Phobius"/>
    </source>
</evidence>
<dbReference type="AlphaFoldDB" id="A0A843WZY8"/>
<keyword evidence="3" id="KW-1185">Reference proteome</keyword>
<evidence type="ECO:0000313" key="3">
    <source>
        <dbReference type="Proteomes" id="UP000652761"/>
    </source>
</evidence>
<sequence>MLVCRVATLVEHCDTYLWLLLALCWLFVNSGEVFPEFFSVGSGGGEVFPRTVLCSFLVVVALSSGLRDELSLLPVGLSAFSLLGHCRLRCGAFDRGSGRCAGQIVFLLVFRCFPTALHPVLVIEWFVLFRLEPGCIVLYFGWLLVLVRAPWVVMYFLIVSFVSRFTSLLGVGGVELSASETPCAGRCLVAVPLPLWGGCFAWSR</sequence>
<feature type="transmembrane region" description="Helical" evidence="1">
    <location>
        <begin position="139"/>
        <end position="162"/>
    </location>
</feature>
<organism evidence="2 3">
    <name type="scientific">Colocasia esculenta</name>
    <name type="common">Wild taro</name>
    <name type="synonym">Arum esculentum</name>
    <dbReference type="NCBI Taxonomy" id="4460"/>
    <lineage>
        <taxon>Eukaryota</taxon>
        <taxon>Viridiplantae</taxon>
        <taxon>Streptophyta</taxon>
        <taxon>Embryophyta</taxon>
        <taxon>Tracheophyta</taxon>
        <taxon>Spermatophyta</taxon>
        <taxon>Magnoliopsida</taxon>
        <taxon>Liliopsida</taxon>
        <taxon>Araceae</taxon>
        <taxon>Aroideae</taxon>
        <taxon>Colocasieae</taxon>
        <taxon>Colocasia</taxon>
    </lineage>
</organism>
<feature type="transmembrane region" description="Helical" evidence="1">
    <location>
        <begin position="104"/>
        <end position="127"/>
    </location>
</feature>
<reference evidence="2" key="1">
    <citation type="submission" date="2017-07" db="EMBL/GenBank/DDBJ databases">
        <title>Taro Niue Genome Assembly and Annotation.</title>
        <authorList>
            <person name="Atibalentja N."/>
            <person name="Keating K."/>
            <person name="Fields C.J."/>
        </authorList>
    </citation>
    <scope>NUCLEOTIDE SEQUENCE</scope>
    <source>
        <strain evidence="2">Niue_2</strain>
        <tissue evidence="2">Leaf</tissue>
    </source>
</reference>
<dbReference type="Proteomes" id="UP000652761">
    <property type="component" value="Unassembled WGS sequence"/>
</dbReference>